<evidence type="ECO:0000256" key="5">
    <source>
        <dbReference type="ARBA" id="ARBA00022989"/>
    </source>
</evidence>
<evidence type="ECO:0000256" key="1">
    <source>
        <dbReference type="ARBA" id="ARBA00004211"/>
    </source>
</evidence>
<dbReference type="GO" id="GO:0016020">
    <property type="term" value="C:membrane"/>
    <property type="evidence" value="ECO:0007669"/>
    <property type="project" value="UniProtKB-SubCell"/>
</dbReference>
<dbReference type="PANTHER" id="PTHR12791">
    <property type="entry name" value="GOLGI SNARE BET1-RELATED"/>
    <property type="match status" value="1"/>
</dbReference>
<sequence length="129" mass="14660">EVFKALNKTRGLYLRWREIGDTSAAESEWTTTELRNSVSVQQRMLQGQDEQLDVISDSIGTLKTVSRQIGIELDEQAVMLDDFGNEMETTESKIDSTMKKVAKVLHMNNDNRQWMAIIVLSILLLLKSA</sequence>
<evidence type="ECO:0000256" key="2">
    <source>
        <dbReference type="ARBA" id="ARBA00009063"/>
    </source>
</evidence>
<keyword evidence="10" id="KW-1185">Reference proteome</keyword>
<name>A0A9Q0S4K2_9DIPT</name>
<dbReference type="GO" id="GO:0005484">
    <property type="term" value="F:SNAP receptor activity"/>
    <property type="evidence" value="ECO:0007669"/>
    <property type="project" value="InterPro"/>
</dbReference>
<dbReference type="PROSITE" id="PS00914">
    <property type="entry name" value="SYNTAXIN"/>
    <property type="match status" value="1"/>
</dbReference>
<evidence type="ECO:0000256" key="7">
    <source>
        <dbReference type="ARBA" id="ARBA00023136"/>
    </source>
</evidence>
<reference evidence="9" key="1">
    <citation type="submission" date="2022-07" db="EMBL/GenBank/DDBJ databases">
        <authorList>
            <person name="Trinca V."/>
            <person name="Uliana J.V.C."/>
            <person name="Torres T.T."/>
            <person name="Ward R.J."/>
            <person name="Monesi N."/>
        </authorList>
    </citation>
    <scope>NUCLEOTIDE SEQUENCE</scope>
    <source>
        <strain evidence="9">HSMRA1968</strain>
        <tissue evidence="9">Whole embryos</tissue>
    </source>
</reference>
<dbReference type="SMART" id="SM00397">
    <property type="entry name" value="t_SNARE"/>
    <property type="match status" value="1"/>
</dbReference>
<gene>
    <name evidence="9" type="primary">Stx6</name>
    <name evidence="9" type="ORF">Bhyg_08198</name>
</gene>
<dbReference type="FunFam" id="1.20.5.110:FF:000006">
    <property type="entry name" value="Syntaxin 6"/>
    <property type="match status" value="1"/>
</dbReference>
<comment type="caution">
    <text evidence="9">The sequence shown here is derived from an EMBL/GenBank/DDBJ whole genome shotgun (WGS) entry which is preliminary data.</text>
</comment>
<keyword evidence="4" id="KW-0812">Transmembrane</keyword>
<evidence type="ECO:0000313" key="10">
    <source>
        <dbReference type="Proteomes" id="UP001151699"/>
    </source>
</evidence>
<dbReference type="PROSITE" id="PS50192">
    <property type="entry name" value="T_SNARE"/>
    <property type="match status" value="1"/>
</dbReference>
<comment type="similarity">
    <text evidence="2">Belongs to the syntaxin family.</text>
</comment>
<dbReference type="InterPro" id="IPR000727">
    <property type="entry name" value="T_SNARE_dom"/>
</dbReference>
<feature type="non-terminal residue" evidence="9">
    <location>
        <position position="1"/>
    </location>
</feature>
<accession>A0A9Q0S4K2</accession>
<dbReference type="AlphaFoldDB" id="A0A9Q0S4K2"/>
<evidence type="ECO:0000256" key="6">
    <source>
        <dbReference type="ARBA" id="ARBA00023054"/>
    </source>
</evidence>
<comment type="subcellular location">
    <subcellularLocation>
        <location evidence="1">Membrane</location>
        <topology evidence="1">Single-pass type IV membrane protein</topology>
    </subcellularLocation>
</comment>
<evidence type="ECO:0000256" key="3">
    <source>
        <dbReference type="ARBA" id="ARBA00022448"/>
    </source>
</evidence>
<evidence type="ECO:0000256" key="4">
    <source>
        <dbReference type="ARBA" id="ARBA00022692"/>
    </source>
</evidence>
<dbReference type="CDD" id="cd15851">
    <property type="entry name" value="SNARE_Syntaxin6"/>
    <property type="match status" value="1"/>
</dbReference>
<organism evidence="9 10">
    <name type="scientific">Pseudolycoriella hygida</name>
    <dbReference type="NCBI Taxonomy" id="35572"/>
    <lineage>
        <taxon>Eukaryota</taxon>
        <taxon>Metazoa</taxon>
        <taxon>Ecdysozoa</taxon>
        <taxon>Arthropoda</taxon>
        <taxon>Hexapoda</taxon>
        <taxon>Insecta</taxon>
        <taxon>Pterygota</taxon>
        <taxon>Neoptera</taxon>
        <taxon>Endopterygota</taxon>
        <taxon>Diptera</taxon>
        <taxon>Nematocera</taxon>
        <taxon>Sciaroidea</taxon>
        <taxon>Sciaridae</taxon>
        <taxon>Pseudolycoriella</taxon>
    </lineage>
</organism>
<keyword evidence="3" id="KW-0813">Transport</keyword>
<dbReference type="Pfam" id="PF05739">
    <property type="entry name" value="SNARE"/>
    <property type="match status" value="1"/>
</dbReference>
<dbReference type="SUPFAM" id="SSF58038">
    <property type="entry name" value="SNARE fusion complex"/>
    <property type="match status" value="1"/>
</dbReference>
<evidence type="ECO:0000313" key="9">
    <source>
        <dbReference type="EMBL" id="KAJ6643240.1"/>
    </source>
</evidence>
<dbReference type="OrthoDB" id="546861at2759"/>
<dbReference type="Proteomes" id="UP001151699">
    <property type="component" value="Chromosome B"/>
</dbReference>
<feature type="domain" description="T-SNARE coiled-coil homology" evidence="8">
    <location>
        <begin position="42"/>
        <end position="104"/>
    </location>
</feature>
<keyword evidence="5" id="KW-1133">Transmembrane helix</keyword>
<keyword evidence="6" id="KW-0175">Coiled coil</keyword>
<proteinExistence type="inferred from homology"/>
<keyword evidence="7" id="KW-0472">Membrane</keyword>
<dbReference type="EMBL" id="WJQU01000002">
    <property type="protein sequence ID" value="KAJ6643240.1"/>
    <property type="molecule type" value="Genomic_DNA"/>
</dbReference>
<dbReference type="InterPro" id="IPR006012">
    <property type="entry name" value="Syntaxin/epimorphin_CS"/>
</dbReference>
<evidence type="ECO:0000259" key="8">
    <source>
        <dbReference type="PROSITE" id="PS50192"/>
    </source>
</evidence>
<dbReference type="Gene3D" id="1.20.5.110">
    <property type="match status" value="1"/>
</dbReference>
<dbReference type="GO" id="GO:0006886">
    <property type="term" value="P:intracellular protein transport"/>
    <property type="evidence" value="ECO:0007669"/>
    <property type="project" value="InterPro"/>
</dbReference>
<protein>
    <submittedName>
        <fullName evidence="9">Syntaxin-6</fullName>
    </submittedName>
</protein>